<evidence type="ECO:0000256" key="3">
    <source>
        <dbReference type="ARBA" id="ARBA00023163"/>
    </source>
</evidence>
<dbReference type="GO" id="GO:0003700">
    <property type="term" value="F:DNA-binding transcription factor activity"/>
    <property type="evidence" value="ECO:0007669"/>
    <property type="project" value="TreeGrafter"/>
</dbReference>
<dbReference type="GO" id="GO:0000976">
    <property type="term" value="F:transcription cis-regulatory region binding"/>
    <property type="evidence" value="ECO:0007669"/>
    <property type="project" value="TreeGrafter"/>
</dbReference>
<organism evidence="6 7">
    <name type="scientific">Actinophytocola oryzae</name>
    <dbReference type="NCBI Taxonomy" id="502181"/>
    <lineage>
        <taxon>Bacteria</taxon>
        <taxon>Bacillati</taxon>
        <taxon>Actinomycetota</taxon>
        <taxon>Actinomycetes</taxon>
        <taxon>Pseudonocardiales</taxon>
        <taxon>Pseudonocardiaceae</taxon>
    </lineage>
</organism>
<dbReference type="AlphaFoldDB" id="A0A4V3FUE7"/>
<dbReference type="InterPro" id="IPR001647">
    <property type="entry name" value="HTH_TetR"/>
</dbReference>
<keyword evidence="3" id="KW-0804">Transcription</keyword>
<keyword evidence="1" id="KW-0805">Transcription regulation</keyword>
<dbReference type="InterPro" id="IPR050109">
    <property type="entry name" value="HTH-type_TetR-like_transc_reg"/>
</dbReference>
<dbReference type="InterPro" id="IPR009057">
    <property type="entry name" value="Homeodomain-like_sf"/>
</dbReference>
<evidence type="ECO:0000313" key="7">
    <source>
        <dbReference type="Proteomes" id="UP000294927"/>
    </source>
</evidence>
<keyword evidence="7" id="KW-1185">Reference proteome</keyword>
<feature type="DNA-binding region" description="H-T-H motif" evidence="4">
    <location>
        <begin position="46"/>
        <end position="65"/>
    </location>
</feature>
<evidence type="ECO:0000259" key="5">
    <source>
        <dbReference type="PROSITE" id="PS50977"/>
    </source>
</evidence>
<dbReference type="PANTHER" id="PTHR30055:SF234">
    <property type="entry name" value="HTH-TYPE TRANSCRIPTIONAL REGULATOR BETI"/>
    <property type="match status" value="1"/>
</dbReference>
<reference evidence="6 7" key="1">
    <citation type="submission" date="2019-03" db="EMBL/GenBank/DDBJ databases">
        <title>Genomic Encyclopedia of Archaeal and Bacterial Type Strains, Phase II (KMG-II): from individual species to whole genera.</title>
        <authorList>
            <person name="Goeker M."/>
        </authorList>
    </citation>
    <scope>NUCLEOTIDE SEQUENCE [LARGE SCALE GENOMIC DNA]</scope>
    <source>
        <strain evidence="6 7">DSM 45499</strain>
    </source>
</reference>
<dbReference type="InterPro" id="IPR023772">
    <property type="entry name" value="DNA-bd_HTH_TetR-type_CS"/>
</dbReference>
<dbReference type="PROSITE" id="PS01081">
    <property type="entry name" value="HTH_TETR_1"/>
    <property type="match status" value="1"/>
</dbReference>
<dbReference type="SUPFAM" id="SSF46689">
    <property type="entry name" value="Homeodomain-like"/>
    <property type="match status" value="1"/>
</dbReference>
<dbReference type="Proteomes" id="UP000294927">
    <property type="component" value="Unassembled WGS sequence"/>
</dbReference>
<dbReference type="PRINTS" id="PR00455">
    <property type="entry name" value="HTHTETR"/>
</dbReference>
<dbReference type="Pfam" id="PF00440">
    <property type="entry name" value="TetR_N"/>
    <property type="match status" value="1"/>
</dbReference>
<sequence length="216" mass="23441">MRRTSFGLGYRCGVETTAWGDAQARRRDILASAEDLLAESGYAGLTMRAIAVGAGVSSGTLYQYFDGKEDVFVALMAARLETLRTTLDGLDRTVGIAGLLREILPQVRELWRLFGRSAQQWESKVLAGGPRGRRAVTSATVFRRMARALERALHETAAASGQTLVDHPATAYWVWDSLIGLADDIVHGGSLQARISAARMVDFATETIERGIVATP</sequence>
<proteinExistence type="predicted"/>
<evidence type="ECO:0000256" key="4">
    <source>
        <dbReference type="PROSITE-ProRule" id="PRU00335"/>
    </source>
</evidence>
<comment type="caution">
    <text evidence="6">The sequence shown here is derived from an EMBL/GenBank/DDBJ whole genome shotgun (WGS) entry which is preliminary data.</text>
</comment>
<dbReference type="PROSITE" id="PS50977">
    <property type="entry name" value="HTH_TETR_2"/>
    <property type="match status" value="1"/>
</dbReference>
<evidence type="ECO:0000256" key="1">
    <source>
        <dbReference type="ARBA" id="ARBA00023015"/>
    </source>
</evidence>
<protein>
    <submittedName>
        <fullName evidence="6">TetR family transcriptional regulator</fullName>
    </submittedName>
</protein>
<evidence type="ECO:0000313" key="6">
    <source>
        <dbReference type="EMBL" id="TDV54971.1"/>
    </source>
</evidence>
<name>A0A4V3FUE7_9PSEU</name>
<dbReference type="Gene3D" id="1.10.357.10">
    <property type="entry name" value="Tetracycline Repressor, domain 2"/>
    <property type="match status" value="1"/>
</dbReference>
<accession>A0A4V3FUE7</accession>
<keyword evidence="2 4" id="KW-0238">DNA-binding</keyword>
<gene>
    <name evidence="6" type="ORF">CLV71_103212</name>
</gene>
<evidence type="ECO:0000256" key="2">
    <source>
        <dbReference type="ARBA" id="ARBA00023125"/>
    </source>
</evidence>
<dbReference type="OrthoDB" id="5243387at2"/>
<dbReference type="EMBL" id="SOCP01000003">
    <property type="protein sequence ID" value="TDV54971.1"/>
    <property type="molecule type" value="Genomic_DNA"/>
</dbReference>
<dbReference type="PANTHER" id="PTHR30055">
    <property type="entry name" value="HTH-TYPE TRANSCRIPTIONAL REGULATOR RUTR"/>
    <property type="match status" value="1"/>
</dbReference>
<feature type="domain" description="HTH tetR-type" evidence="5">
    <location>
        <begin position="23"/>
        <end position="83"/>
    </location>
</feature>